<dbReference type="PATRIC" id="fig|40324.130.peg.2066"/>
<dbReference type="Proteomes" id="UP000050836">
    <property type="component" value="Unassembled WGS sequence"/>
</dbReference>
<dbReference type="EMBL" id="LLXS01000043">
    <property type="protein sequence ID" value="KRG39742.1"/>
    <property type="molecule type" value="Genomic_DNA"/>
</dbReference>
<name>A0A0M0N5G0_9GAMM</name>
<gene>
    <name evidence="2" type="ORF">ARC78_13760</name>
</gene>
<keyword evidence="1" id="KW-0732">Signal</keyword>
<evidence type="ECO:0000313" key="3">
    <source>
        <dbReference type="Proteomes" id="UP000050836"/>
    </source>
</evidence>
<keyword evidence="3" id="KW-1185">Reference proteome</keyword>
<evidence type="ECO:0000256" key="1">
    <source>
        <dbReference type="SAM" id="SignalP"/>
    </source>
</evidence>
<proteinExistence type="predicted"/>
<reference evidence="2 3" key="1">
    <citation type="submission" date="2015-10" db="EMBL/GenBank/DDBJ databases">
        <title>Genome sequencing and analysis of members of genus Stenotrophomonas.</title>
        <authorList>
            <person name="Patil P.P."/>
            <person name="Midha S."/>
            <person name="Patil P.B."/>
        </authorList>
    </citation>
    <scope>NUCLEOTIDE SEQUENCE [LARGE SCALE GENOMIC DNA]</scope>
    <source>
        <strain evidence="2 3">JCM 9942</strain>
    </source>
</reference>
<comment type="caution">
    <text evidence="2">The sequence shown here is derived from an EMBL/GenBank/DDBJ whole genome shotgun (WGS) entry which is preliminary data.</text>
</comment>
<accession>A0A0M0N5G0</accession>
<dbReference type="OrthoDB" id="6023277at2"/>
<sequence>MVRIRHRNLFQRTALLAMVALLWSQFALAGHGDCLDLPVTPAAFVAAATDTRHDHGHGCDAELPSASKAVCDAHCTEGDISADSGRIPSIPPLLAEAWFSWLAIAAIADAAPGVTATWVDSPPRPAWHRPTAHPAALLLI</sequence>
<dbReference type="RefSeq" id="WP_049404632.1">
    <property type="nucleotide sequence ID" value="NZ_BAZI01000552.1"/>
</dbReference>
<protein>
    <recommendedName>
        <fullName evidence="4">DUF2946 domain-containing protein</fullName>
    </recommendedName>
</protein>
<dbReference type="GeneID" id="93742127"/>
<organism evidence="2 3">
    <name type="scientific">Stenotrophomonas pictorum JCM 9942</name>
    <dbReference type="NCBI Taxonomy" id="1236960"/>
    <lineage>
        <taxon>Bacteria</taxon>
        <taxon>Pseudomonadati</taxon>
        <taxon>Pseudomonadota</taxon>
        <taxon>Gammaproteobacteria</taxon>
        <taxon>Lysobacterales</taxon>
        <taxon>Lysobacteraceae</taxon>
        <taxon>Stenotrophomonas</taxon>
    </lineage>
</organism>
<evidence type="ECO:0000313" key="2">
    <source>
        <dbReference type="EMBL" id="KRG39742.1"/>
    </source>
</evidence>
<evidence type="ECO:0008006" key="4">
    <source>
        <dbReference type="Google" id="ProtNLM"/>
    </source>
</evidence>
<feature type="signal peptide" evidence="1">
    <location>
        <begin position="1"/>
        <end position="29"/>
    </location>
</feature>
<dbReference type="AlphaFoldDB" id="A0A0M0N5G0"/>
<feature type="chain" id="PRO_5030010327" description="DUF2946 domain-containing protein" evidence="1">
    <location>
        <begin position="30"/>
        <end position="140"/>
    </location>
</feature>